<evidence type="ECO:0000256" key="1">
    <source>
        <dbReference type="SAM" id="Phobius"/>
    </source>
</evidence>
<keyword evidence="1" id="KW-1133">Transmembrane helix</keyword>
<organism evidence="2">
    <name type="scientific">uncultured Solirubrobacteraceae bacterium</name>
    <dbReference type="NCBI Taxonomy" id="1162706"/>
    <lineage>
        <taxon>Bacteria</taxon>
        <taxon>Bacillati</taxon>
        <taxon>Actinomycetota</taxon>
        <taxon>Thermoleophilia</taxon>
        <taxon>Solirubrobacterales</taxon>
        <taxon>Solirubrobacteraceae</taxon>
        <taxon>environmental samples</taxon>
    </lineage>
</organism>
<dbReference type="AlphaFoldDB" id="A0A6J4TIH4"/>
<evidence type="ECO:0008006" key="3">
    <source>
        <dbReference type="Google" id="ProtNLM"/>
    </source>
</evidence>
<evidence type="ECO:0000313" key="2">
    <source>
        <dbReference type="EMBL" id="CAA9524743.1"/>
    </source>
</evidence>
<proteinExistence type="predicted"/>
<name>A0A6J4TIH4_9ACTN</name>
<protein>
    <recommendedName>
        <fullName evidence="3">Prepilin-type N-terminal cleavage/methylation domain-containing protein</fullName>
    </recommendedName>
</protein>
<accession>A0A6J4TIH4</accession>
<sequence length="231" mass="25210">MRGVDLRAEHGMSLVELLAAMIAGIVVLMGAYATVDVAVITQKDAEGRIDTIARGRLAMEQITRQVRSQVCLDQHTVPILEAQRNRMVFYASLAAASAQTTYQRRTIVYVPEQDGTSGRIVETVVTGAGQPPEIAWTGGTTTRTLITDVRPQGQGLFRYYTFDAPVAPVMREVTSSSGVPVEERRLTVQVGIAFEVLTARGRSARQNSLFENTVFVRTADPTDPTHSPKCT</sequence>
<dbReference type="EMBL" id="CADCVT010000346">
    <property type="protein sequence ID" value="CAA9524743.1"/>
    <property type="molecule type" value="Genomic_DNA"/>
</dbReference>
<gene>
    <name evidence="2" type="ORF">AVDCRST_MAG85-3130</name>
</gene>
<feature type="transmembrane region" description="Helical" evidence="1">
    <location>
        <begin position="12"/>
        <end position="33"/>
    </location>
</feature>
<reference evidence="2" key="1">
    <citation type="submission" date="2020-02" db="EMBL/GenBank/DDBJ databases">
        <authorList>
            <person name="Meier V. D."/>
        </authorList>
    </citation>
    <scope>NUCLEOTIDE SEQUENCE</scope>
    <source>
        <strain evidence="2">AVDCRST_MAG85</strain>
    </source>
</reference>
<keyword evidence="1" id="KW-0812">Transmembrane</keyword>
<keyword evidence="1" id="KW-0472">Membrane</keyword>